<gene>
    <name evidence="1" type="ORF">H1D44_15210</name>
    <name evidence="2" type="ORF">HOP48_16340</name>
</gene>
<evidence type="ECO:0000313" key="2">
    <source>
        <dbReference type="EMBL" id="MCG6663105.1"/>
    </source>
</evidence>
<name>A0A7V9W3D5_9GAMM</name>
<sequence>MPRLYKNGARATETPPIAVERRGASGHPALPQHHYQLYGLKLASQLELPELAPSADLPPADIEIRTTTVPATLPNATISQSWMQLSSDTCDLHVDAVARLRVEHGRSILVDRRMAALPSSPCTAAIPGDVRLFILGSAMGALIHQRGWLPLHLSALNTPGGVWGFTGPSGAGKSTLAAWLHYHHEWPLISDDVAVVRPGEAQAYLYPGPPRLKLWDDALEALGISTQGLARDLSRIRKYQLVRHQGFQAKALPMKGLVLLSCAEDDEPATLEPIHGIAAFQAVLATLYRPELVPLPEASERLFRDASQLASRLRIYRFRRPKALDKMALHLRPLIEQIRRDADDAA</sequence>
<keyword evidence="4" id="KW-1185">Reference proteome</keyword>
<dbReference type="AlphaFoldDB" id="A0A7V9W3D5"/>
<organism evidence="1 3">
    <name type="scientific">Billgrantia kenyensis</name>
    <dbReference type="NCBI Taxonomy" id="321266"/>
    <lineage>
        <taxon>Bacteria</taxon>
        <taxon>Pseudomonadati</taxon>
        <taxon>Pseudomonadota</taxon>
        <taxon>Gammaproteobacteria</taxon>
        <taxon>Oceanospirillales</taxon>
        <taxon>Halomonadaceae</taxon>
        <taxon>Billgrantia</taxon>
    </lineage>
</organism>
<protein>
    <recommendedName>
        <fullName evidence="5">Hpr(Ser) kinase/phosphatase</fullName>
    </recommendedName>
</protein>
<dbReference type="SUPFAM" id="SSF53795">
    <property type="entry name" value="PEP carboxykinase-like"/>
    <property type="match status" value="1"/>
</dbReference>
<dbReference type="RefSeq" id="WP_181515708.1">
    <property type="nucleotide sequence ID" value="NZ_JABFUB010000017.1"/>
</dbReference>
<comment type="caution">
    <text evidence="1">The sequence shown here is derived from an EMBL/GenBank/DDBJ whole genome shotgun (WGS) entry which is preliminary data.</text>
</comment>
<dbReference type="EMBL" id="JABFUB010000017">
    <property type="protein sequence ID" value="MCG6663105.1"/>
    <property type="molecule type" value="Genomic_DNA"/>
</dbReference>
<evidence type="ECO:0000313" key="3">
    <source>
        <dbReference type="Proteomes" id="UP000518091"/>
    </source>
</evidence>
<reference evidence="2 4" key="1">
    <citation type="submission" date="2020-05" db="EMBL/GenBank/DDBJ databases">
        <title>Comparative genomic analysis of denitrifying bacteria from Halomonas genus.</title>
        <authorList>
            <person name="Wang L."/>
            <person name="Shao Z."/>
        </authorList>
    </citation>
    <scope>NUCLEOTIDE SEQUENCE [LARGE SCALE GENOMIC DNA]</scope>
    <source>
        <strain evidence="2 4">DSM 17331</strain>
    </source>
</reference>
<dbReference type="Gene3D" id="3.40.50.300">
    <property type="entry name" value="P-loop containing nucleotide triphosphate hydrolases"/>
    <property type="match status" value="1"/>
</dbReference>
<dbReference type="Proteomes" id="UP000518091">
    <property type="component" value="Unassembled WGS sequence"/>
</dbReference>
<dbReference type="EMBL" id="JACEFT010000021">
    <property type="protein sequence ID" value="MBA2780239.1"/>
    <property type="molecule type" value="Genomic_DNA"/>
</dbReference>
<evidence type="ECO:0000313" key="4">
    <source>
        <dbReference type="Proteomes" id="UP000814353"/>
    </source>
</evidence>
<evidence type="ECO:0008006" key="5">
    <source>
        <dbReference type="Google" id="ProtNLM"/>
    </source>
</evidence>
<evidence type="ECO:0000313" key="1">
    <source>
        <dbReference type="EMBL" id="MBA2780239.1"/>
    </source>
</evidence>
<proteinExistence type="predicted"/>
<dbReference type="Proteomes" id="UP000814353">
    <property type="component" value="Unassembled WGS sequence"/>
</dbReference>
<dbReference type="InterPro" id="IPR027417">
    <property type="entry name" value="P-loop_NTPase"/>
</dbReference>
<reference evidence="1 3" key="2">
    <citation type="submission" date="2020-07" db="EMBL/GenBank/DDBJ databases">
        <title>Identification of Halomonas strains.</title>
        <authorList>
            <person name="Xiao Z."/>
            <person name="Shen J."/>
        </authorList>
    </citation>
    <scope>NUCLEOTIDE SEQUENCE [LARGE SCALE GENOMIC DNA]</scope>
    <source>
        <strain evidence="1 3">DSM 17331</strain>
    </source>
</reference>
<accession>A0A7V9W3D5</accession>